<comment type="caution">
    <text evidence="2">The sequence shown here is derived from an EMBL/GenBank/DDBJ whole genome shotgun (WGS) entry which is preliminary data.</text>
</comment>
<protein>
    <submittedName>
        <fullName evidence="2">DUF2007 domain-containing protein</fullName>
    </submittedName>
</protein>
<dbReference type="EMBL" id="QSTW01000024">
    <property type="protein sequence ID" value="RGM86802.1"/>
    <property type="molecule type" value="Genomic_DNA"/>
</dbReference>
<proteinExistence type="predicted"/>
<organism evidence="2 3">
    <name type="scientific">Phocaeicola plebeius</name>
    <dbReference type="NCBI Taxonomy" id="310297"/>
    <lineage>
        <taxon>Bacteria</taxon>
        <taxon>Pseudomonadati</taxon>
        <taxon>Bacteroidota</taxon>
        <taxon>Bacteroidia</taxon>
        <taxon>Bacteroidales</taxon>
        <taxon>Bacteroidaceae</taxon>
        <taxon>Phocaeicola</taxon>
    </lineage>
</organism>
<evidence type="ECO:0000313" key="2">
    <source>
        <dbReference type="EMBL" id="RGM86802.1"/>
    </source>
</evidence>
<accession>A0A3E4Z4Y0</accession>
<feature type="transmembrane region" description="Helical" evidence="1">
    <location>
        <begin position="161"/>
        <end position="179"/>
    </location>
</feature>
<keyword evidence="1" id="KW-0812">Transmembrane</keyword>
<evidence type="ECO:0000256" key="1">
    <source>
        <dbReference type="SAM" id="Phobius"/>
    </source>
</evidence>
<feature type="transmembrane region" description="Helical" evidence="1">
    <location>
        <begin position="191"/>
        <end position="216"/>
    </location>
</feature>
<sequence length="226" mass="25983">MYYKYCTNKIKLFRQLYKILVSLYVSGPSQYRKYNAYNKDLEINLVFSHKYQYIGIKVNSNMKERLLIKCDTTIYADEITNLLIENNIVSRQHDEGQDQNPGAYGAITGIAIYVFEKDYEKAVEIINPIADSRNKSHVWCPKCGSYNVSAIAVSNKYGTAIALWCIFLFLIPGLYLVWANDLGIRSTIADYIALSMFISFLVVAFLGKISNANYICKDCNKRFHHK</sequence>
<dbReference type="RefSeq" id="WP_117702741.1">
    <property type="nucleotide sequence ID" value="NZ_CAUHHG010000024.1"/>
</dbReference>
<evidence type="ECO:0000313" key="3">
    <source>
        <dbReference type="Proteomes" id="UP000260814"/>
    </source>
</evidence>
<keyword evidence="1" id="KW-1133">Transmembrane helix</keyword>
<dbReference type="Proteomes" id="UP000260814">
    <property type="component" value="Unassembled WGS sequence"/>
</dbReference>
<reference evidence="2 3" key="1">
    <citation type="submission" date="2018-08" db="EMBL/GenBank/DDBJ databases">
        <title>A genome reference for cultivated species of the human gut microbiota.</title>
        <authorList>
            <person name="Zou Y."/>
            <person name="Xue W."/>
            <person name="Luo G."/>
        </authorList>
    </citation>
    <scope>NUCLEOTIDE SEQUENCE [LARGE SCALE GENOMIC DNA]</scope>
    <source>
        <strain evidence="2 3">OM06-2</strain>
    </source>
</reference>
<dbReference type="AlphaFoldDB" id="A0A3E4Z4Y0"/>
<name>A0A3E4Z4Y0_9BACT</name>
<keyword evidence="1" id="KW-0472">Membrane</keyword>
<gene>
    <name evidence="2" type="ORF">DXB87_14770</name>
</gene>